<dbReference type="Gene3D" id="3.60.15.10">
    <property type="entry name" value="Ribonuclease Z/Hydroxyacylglutathione hydrolase-like"/>
    <property type="match status" value="1"/>
</dbReference>
<sequence length="240" mass="27551">MMKVQITWFGRCCFLVEIDNKKVLFDPYDTFCNVDIGMIEADILLSSSSWHDHGHIGASPKAHIYTYPGRYENLGFLITGVEAKETRGSPTVVFNLKYNSFSITNFADFGQDQDFSSEDKLIIESTNIAFIRPSVVGNDIKKFGENIHDEKALKYCQPAVIIPEHYFPKSFINDQVVESKKEGFLKPNVIVDEMVENFKYPIKEINNYSIQASDTELFSKNILYKMLKIHPQVKFDKTSF</sequence>
<dbReference type="EMBL" id="LCCN01000005">
    <property type="protein sequence ID" value="KKS32698.1"/>
    <property type="molecule type" value="Genomic_DNA"/>
</dbReference>
<proteinExistence type="predicted"/>
<evidence type="ECO:0000313" key="1">
    <source>
        <dbReference type="EMBL" id="KKS32698.1"/>
    </source>
</evidence>
<evidence type="ECO:0008006" key="3">
    <source>
        <dbReference type="Google" id="ProtNLM"/>
    </source>
</evidence>
<dbReference type="STRING" id="1618356.UU93_C0005G0006"/>
<comment type="caution">
    <text evidence="1">The sequence shown here is derived from an EMBL/GenBank/DDBJ whole genome shotgun (WGS) entry which is preliminary data.</text>
</comment>
<name>A0A0G1B595_9BACT</name>
<dbReference type="InterPro" id="IPR036866">
    <property type="entry name" value="RibonucZ/Hydroxyglut_hydro"/>
</dbReference>
<organism evidence="1 2">
    <name type="scientific">Candidatus Amesbacteria bacterium GW2011_GWA2_42_12</name>
    <dbReference type="NCBI Taxonomy" id="1618356"/>
    <lineage>
        <taxon>Bacteria</taxon>
        <taxon>Candidatus Amesiibacteriota</taxon>
    </lineage>
</organism>
<protein>
    <recommendedName>
        <fullName evidence="3">MBL fold metallo-hydrolase</fullName>
    </recommendedName>
</protein>
<reference evidence="1 2" key="1">
    <citation type="journal article" date="2015" name="Nature">
        <title>rRNA introns, odd ribosomes, and small enigmatic genomes across a large radiation of phyla.</title>
        <authorList>
            <person name="Brown C.T."/>
            <person name="Hug L.A."/>
            <person name="Thomas B.C."/>
            <person name="Sharon I."/>
            <person name="Castelle C.J."/>
            <person name="Singh A."/>
            <person name="Wilkins M.J."/>
            <person name="Williams K.H."/>
            <person name="Banfield J.F."/>
        </authorList>
    </citation>
    <scope>NUCLEOTIDE SEQUENCE [LARGE SCALE GENOMIC DNA]</scope>
</reference>
<dbReference type="Proteomes" id="UP000034160">
    <property type="component" value="Unassembled WGS sequence"/>
</dbReference>
<gene>
    <name evidence="1" type="ORF">UU93_C0005G0006</name>
</gene>
<dbReference type="SUPFAM" id="SSF56281">
    <property type="entry name" value="Metallo-hydrolase/oxidoreductase"/>
    <property type="match status" value="1"/>
</dbReference>
<dbReference type="AlphaFoldDB" id="A0A0G1B595"/>
<dbReference type="Pfam" id="PF13483">
    <property type="entry name" value="Lactamase_B_3"/>
    <property type="match status" value="1"/>
</dbReference>
<evidence type="ECO:0000313" key="2">
    <source>
        <dbReference type="Proteomes" id="UP000034160"/>
    </source>
</evidence>
<accession>A0A0G1B595</accession>